<comment type="caution">
    <text evidence="1">The sequence shown here is derived from an EMBL/GenBank/DDBJ whole genome shotgun (WGS) entry which is preliminary data.</text>
</comment>
<dbReference type="EMBL" id="BGZK01000114">
    <property type="protein sequence ID" value="GBP20041.1"/>
    <property type="molecule type" value="Genomic_DNA"/>
</dbReference>
<gene>
    <name evidence="1" type="ORF">EVAR_13808_1</name>
</gene>
<organism evidence="1 2">
    <name type="scientific">Eumeta variegata</name>
    <name type="common">Bagworm moth</name>
    <name type="synonym">Eumeta japonica</name>
    <dbReference type="NCBI Taxonomy" id="151549"/>
    <lineage>
        <taxon>Eukaryota</taxon>
        <taxon>Metazoa</taxon>
        <taxon>Ecdysozoa</taxon>
        <taxon>Arthropoda</taxon>
        <taxon>Hexapoda</taxon>
        <taxon>Insecta</taxon>
        <taxon>Pterygota</taxon>
        <taxon>Neoptera</taxon>
        <taxon>Endopterygota</taxon>
        <taxon>Lepidoptera</taxon>
        <taxon>Glossata</taxon>
        <taxon>Ditrysia</taxon>
        <taxon>Tineoidea</taxon>
        <taxon>Psychidae</taxon>
        <taxon>Oiketicinae</taxon>
        <taxon>Eumeta</taxon>
    </lineage>
</organism>
<protein>
    <submittedName>
        <fullName evidence="1">Uncharacterized protein</fullName>
    </submittedName>
</protein>
<accession>A0A4C1U115</accession>
<evidence type="ECO:0000313" key="2">
    <source>
        <dbReference type="Proteomes" id="UP000299102"/>
    </source>
</evidence>
<sequence>MNSRGRYQIVTDGEHDRNAFLVSLMTVDDHDLTTTVPRRPPFVSLPVTAKGVAFRQRRRHASVTTSIPNLSDYTCKRTGVRNNNVYANFGQEFPFKSLGNRQRRPTPRWDDDDETAAGLGRLRAGRADITGCLRLWQSG</sequence>
<name>A0A4C1U115_EUMVA</name>
<proteinExistence type="predicted"/>
<keyword evidence="2" id="KW-1185">Reference proteome</keyword>
<dbReference type="AlphaFoldDB" id="A0A4C1U115"/>
<reference evidence="1 2" key="1">
    <citation type="journal article" date="2019" name="Commun. Biol.">
        <title>The bagworm genome reveals a unique fibroin gene that provides high tensile strength.</title>
        <authorList>
            <person name="Kono N."/>
            <person name="Nakamura H."/>
            <person name="Ohtoshi R."/>
            <person name="Tomita M."/>
            <person name="Numata K."/>
            <person name="Arakawa K."/>
        </authorList>
    </citation>
    <scope>NUCLEOTIDE SEQUENCE [LARGE SCALE GENOMIC DNA]</scope>
</reference>
<dbReference type="Proteomes" id="UP000299102">
    <property type="component" value="Unassembled WGS sequence"/>
</dbReference>
<evidence type="ECO:0000313" key="1">
    <source>
        <dbReference type="EMBL" id="GBP20041.1"/>
    </source>
</evidence>